<gene>
    <name evidence="2" type="ORF">SEVIR_4G115800v2</name>
</gene>
<keyword evidence="3" id="KW-1185">Reference proteome</keyword>
<name>A0A4U6UW78_SETVI</name>
<feature type="compositionally biased region" description="Basic and acidic residues" evidence="1">
    <location>
        <begin position="133"/>
        <end position="147"/>
    </location>
</feature>
<protein>
    <submittedName>
        <fullName evidence="2">Uncharacterized protein</fullName>
    </submittedName>
</protein>
<dbReference type="EMBL" id="CM016555">
    <property type="protein sequence ID" value="TKW20838.1"/>
    <property type="molecule type" value="Genomic_DNA"/>
</dbReference>
<proteinExistence type="predicted"/>
<dbReference type="Gramene" id="TKW20838">
    <property type="protein sequence ID" value="TKW20838"/>
    <property type="gene ID" value="SEVIR_4G115800v2"/>
</dbReference>
<feature type="region of interest" description="Disordered" evidence="1">
    <location>
        <begin position="1"/>
        <end position="35"/>
    </location>
</feature>
<evidence type="ECO:0000313" key="3">
    <source>
        <dbReference type="Proteomes" id="UP000298652"/>
    </source>
</evidence>
<evidence type="ECO:0000256" key="1">
    <source>
        <dbReference type="SAM" id="MobiDB-lite"/>
    </source>
</evidence>
<feature type="region of interest" description="Disordered" evidence="1">
    <location>
        <begin position="128"/>
        <end position="147"/>
    </location>
</feature>
<organism evidence="2 3">
    <name type="scientific">Setaria viridis</name>
    <name type="common">Green bristlegrass</name>
    <name type="synonym">Setaria italica subsp. viridis</name>
    <dbReference type="NCBI Taxonomy" id="4556"/>
    <lineage>
        <taxon>Eukaryota</taxon>
        <taxon>Viridiplantae</taxon>
        <taxon>Streptophyta</taxon>
        <taxon>Embryophyta</taxon>
        <taxon>Tracheophyta</taxon>
        <taxon>Spermatophyta</taxon>
        <taxon>Magnoliopsida</taxon>
        <taxon>Liliopsida</taxon>
        <taxon>Poales</taxon>
        <taxon>Poaceae</taxon>
        <taxon>PACMAD clade</taxon>
        <taxon>Panicoideae</taxon>
        <taxon>Panicodae</taxon>
        <taxon>Paniceae</taxon>
        <taxon>Cenchrinae</taxon>
        <taxon>Setaria</taxon>
    </lineage>
</organism>
<accession>A0A4U6UW78</accession>
<reference evidence="2" key="1">
    <citation type="submission" date="2019-03" db="EMBL/GenBank/DDBJ databases">
        <title>WGS assembly of Setaria viridis.</title>
        <authorList>
            <person name="Huang P."/>
            <person name="Jenkins J."/>
            <person name="Grimwood J."/>
            <person name="Barry K."/>
            <person name="Healey A."/>
            <person name="Mamidi S."/>
            <person name="Sreedasyam A."/>
            <person name="Shu S."/>
            <person name="Feldman M."/>
            <person name="Wu J."/>
            <person name="Yu Y."/>
            <person name="Chen C."/>
            <person name="Johnson J."/>
            <person name="Rokhsar D."/>
            <person name="Baxter I."/>
            <person name="Schmutz J."/>
            <person name="Brutnell T."/>
            <person name="Kellogg E."/>
        </authorList>
    </citation>
    <scope>NUCLEOTIDE SEQUENCE [LARGE SCALE GENOMIC DNA]</scope>
</reference>
<sequence length="147" mass="17104">MANHSGPSGEGRTRRSSGQVLGVTDSYSSPSPDRDVIVVDPKNKCKHGLPFYVRYNWTFDNPGRREEMCVDPEWDARTKGALMKLMKRKEKSWEEAWRIAKKEANDTTYELHLKKRYFGESTNSLTNTRKKMRNDALLKKMENPYND</sequence>
<dbReference type="Proteomes" id="UP000298652">
    <property type="component" value="Chromosome 4"/>
</dbReference>
<dbReference type="AlphaFoldDB" id="A0A4U6UW78"/>
<evidence type="ECO:0000313" key="2">
    <source>
        <dbReference type="EMBL" id="TKW20838.1"/>
    </source>
</evidence>